<evidence type="ECO:0000313" key="1">
    <source>
        <dbReference type="EMBL" id="EGG16243.1"/>
    </source>
</evidence>
<dbReference type="KEGG" id="dfa:DFA_09273"/>
<dbReference type="EMBL" id="GL883024">
    <property type="protein sequence ID" value="EGG16243.1"/>
    <property type="molecule type" value="Genomic_DNA"/>
</dbReference>
<dbReference type="GeneID" id="14868191"/>
<gene>
    <name evidence="1" type="ORF">DFA_09273</name>
</gene>
<dbReference type="RefSeq" id="XP_004354627.1">
    <property type="nucleotide sequence ID" value="XM_004354575.1"/>
</dbReference>
<dbReference type="AlphaFoldDB" id="F4Q761"/>
<organism evidence="1 2">
    <name type="scientific">Cavenderia fasciculata</name>
    <name type="common">Slime mold</name>
    <name type="synonym">Dictyostelium fasciculatum</name>
    <dbReference type="NCBI Taxonomy" id="261658"/>
    <lineage>
        <taxon>Eukaryota</taxon>
        <taxon>Amoebozoa</taxon>
        <taxon>Evosea</taxon>
        <taxon>Eumycetozoa</taxon>
        <taxon>Dictyostelia</taxon>
        <taxon>Acytosteliales</taxon>
        <taxon>Cavenderiaceae</taxon>
        <taxon>Cavenderia</taxon>
    </lineage>
</organism>
<keyword evidence="2" id="KW-1185">Reference proteome</keyword>
<protein>
    <submittedName>
        <fullName evidence="1">Uncharacterized protein</fullName>
    </submittedName>
</protein>
<name>F4Q761_CACFS</name>
<dbReference type="Proteomes" id="UP000007797">
    <property type="component" value="Unassembled WGS sequence"/>
</dbReference>
<reference evidence="2" key="1">
    <citation type="journal article" date="2011" name="Genome Res.">
        <title>Phylogeny-wide analysis of social amoeba genomes highlights ancient origins for complex intercellular communication.</title>
        <authorList>
            <person name="Heidel A.J."/>
            <person name="Lawal H.M."/>
            <person name="Felder M."/>
            <person name="Schilde C."/>
            <person name="Helps N.R."/>
            <person name="Tunggal B."/>
            <person name="Rivero F."/>
            <person name="John U."/>
            <person name="Schleicher M."/>
            <person name="Eichinger L."/>
            <person name="Platzer M."/>
            <person name="Noegel A.A."/>
            <person name="Schaap P."/>
            <person name="Gloeckner G."/>
        </authorList>
    </citation>
    <scope>NUCLEOTIDE SEQUENCE [LARGE SCALE GENOMIC DNA]</scope>
    <source>
        <strain evidence="2">SH3</strain>
    </source>
</reference>
<evidence type="ECO:0000313" key="2">
    <source>
        <dbReference type="Proteomes" id="UP000007797"/>
    </source>
</evidence>
<accession>F4Q761</accession>
<sequence length="315" mass="37631">MTCHNNSCIPWKTLVECDHLKSVVMAEKREVAQSKAYQEFLDTYRAKITTFIKSLMETIELVEMSERKKYTKKELYMVTMVYDDKDCHNEDQLNKWDRSYVRSRNSAPSPLHPGNATQYMSYWEGDEWKQQNYTQFAVESSIIKLLWYRNKMTNILAMIGRGVRLQILDSLVDFKGSFGLRDIMRDALRMYIYVNFHIAAGTVNKKVIDPKTGELVLPIFKNTLLDKGIRFRIFDSFLVKRDDVSVKLSEDYKTDNNISKLAFRILYQYSMMSREWGRHINWFDEIQTALLYDYSFLLNQWYWIDEEEDEDNKYY</sequence>
<proteinExistence type="predicted"/>